<comment type="similarity">
    <text evidence="2">Belongs to the ABC transporter superfamily. ABCB family. Multidrug resistance exporter (TC 3.A.1.201) subfamily.</text>
</comment>
<evidence type="ECO:0000256" key="13">
    <source>
        <dbReference type="ARBA" id="ARBA00034018"/>
    </source>
</evidence>
<evidence type="ECO:0000256" key="5">
    <source>
        <dbReference type="ARBA" id="ARBA00022692"/>
    </source>
</evidence>
<feature type="non-terminal residue" evidence="15">
    <location>
        <position position="245"/>
    </location>
</feature>
<reference evidence="15" key="1">
    <citation type="submission" date="2025-08" db="UniProtKB">
        <authorList>
            <consortium name="RefSeq"/>
        </authorList>
    </citation>
    <scope>IDENTIFICATION</scope>
    <source>
        <tissue evidence="15">Whole insect</tissue>
    </source>
</reference>
<evidence type="ECO:0000256" key="8">
    <source>
        <dbReference type="ARBA" id="ARBA00022840"/>
    </source>
</evidence>
<evidence type="ECO:0000256" key="9">
    <source>
        <dbReference type="ARBA" id="ARBA00022967"/>
    </source>
</evidence>
<feature type="domain" description="ABC transporter" evidence="14">
    <location>
        <begin position="5"/>
        <end position="243"/>
    </location>
</feature>
<dbReference type="GO" id="GO:0008559">
    <property type="term" value="F:ABC-type xenobiotic transporter activity"/>
    <property type="evidence" value="ECO:0007669"/>
    <property type="project" value="UniProtKB-EC"/>
</dbReference>
<dbReference type="GO" id="GO:0097254">
    <property type="term" value="P:renal tubular secretion"/>
    <property type="evidence" value="ECO:0007669"/>
    <property type="project" value="UniProtKB-ARBA"/>
</dbReference>
<feature type="non-terminal residue" evidence="15">
    <location>
        <position position="1"/>
    </location>
</feature>
<dbReference type="SMART" id="SM00382">
    <property type="entry name" value="AAA"/>
    <property type="match status" value="1"/>
</dbReference>
<keyword evidence="12" id="KW-0325">Glycoprotein</keyword>
<dbReference type="InterPro" id="IPR003439">
    <property type="entry name" value="ABC_transporter-like_ATP-bd"/>
</dbReference>
<sequence length="245" mass="26775">AAGNINFSQIEFSYPTRPNVLILKGLNLDILNGKTVALVGESGCGKSTIIQLIERFYDPKSGEVKMDGVDLKDISLDSLRSHMGIVSQEPNLFNKSIAENIAYGDNSREVTMEEIIQAAKDANIHTFVTGLPQGYDTKLGEKAVQLSGGQKQRIAIARALVRNPKVLLLDEATSALDTESEKVVQEALDQAKKGRTCITIAHRLTTIQDADLICVVENGVIAEAGSHQELLQKEGLYYKLYTQKT</sequence>
<dbReference type="InterPro" id="IPR027417">
    <property type="entry name" value="P-loop_NTPase"/>
</dbReference>
<dbReference type="Pfam" id="PF00005">
    <property type="entry name" value="ABC_tran"/>
    <property type="match status" value="1"/>
</dbReference>
<dbReference type="PANTHER" id="PTHR24221:SF645">
    <property type="entry name" value="LP14331P"/>
    <property type="match status" value="1"/>
</dbReference>
<evidence type="ECO:0000256" key="1">
    <source>
        <dbReference type="ARBA" id="ARBA00004141"/>
    </source>
</evidence>
<evidence type="ECO:0000256" key="7">
    <source>
        <dbReference type="ARBA" id="ARBA00022741"/>
    </source>
</evidence>
<dbReference type="GO" id="GO:0005524">
    <property type="term" value="F:ATP binding"/>
    <property type="evidence" value="ECO:0007669"/>
    <property type="project" value="UniProtKB-KW"/>
</dbReference>
<evidence type="ECO:0000256" key="6">
    <source>
        <dbReference type="ARBA" id="ARBA00022737"/>
    </source>
</evidence>
<keyword evidence="10" id="KW-1133">Transmembrane helix</keyword>
<organism evidence="15">
    <name type="scientific">Diabrotica virgifera virgifera</name>
    <name type="common">western corn rootworm</name>
    <dbReference type="NCBI Taxonomy" id="50390"/>
    <lineage>
        <taxon>Eukaryota</taxon>
        <taxon>Metazoa</taxon>
        <taxon>Ecdysozoa</taxon>
        <taxon>Arthropoda</taxon>
        <taxon>Hexapoda</taxon>
        <taxon>Insecta</taxon>
        <taxon>Pterygota</taxon>
        <taxon>Neoptera</taxon>
        <taxon>Endopterygota</taxon>
        <taxon>Coleoptera</taxon>
        <taxon>Polyphaga</taxon>
        <taxon>Cucujiformia</taxon>
        <taxon>Chrysomeloidea</taxon>
        <taxon>Chrysomelidae</taxon>
        <taxon>Galerucinae</taxon>
        <taxon>Diabroticina</taxon>
        <taxon>Diabroticites</taxon>
        <taxon>Diabrotica</taxon>
    </lineage>
</organism>
<proteinExistence type="inferred from homology"/>
<dbReference type="GO" id="GO:0016020">
    <property type="term" value="C:membrane"/>
    <property type="evidence" value="ECO:0007669"/>
    <property type="project" value="UniProtKB-SubCell"/>
</dbReference>
<dbReference type="InParanoid" id="A0A6P7HDW7"/>
<dbReference type="EC" id="7.6.2.2" evidence="3"/>
<keyword evidence="11" id="KW-0472">Membrane</keyword>
<dbReference type="PROSITE" id="PS50893">
    <property type="entry name" value="ABC_TRANSPORTER_2"/>
    <property type="match status" value="1"/>
</dbReference>
<evidence type="ECO:0000256" key="2">
    <source>
        <dbReference type="ARBA" id="ARBA00007577"/>
    </source>
</evidence>
<dbReference type="CDD" id="cd03249">
    <property type="entry name" value="ABC_MTABC3_MDL1_MDL2"/>
    <property type="match status" value="1"/>
</dbReference>
<comment type="subcellular location">
    <subcellularLocation>
        <location evidence="1">Membrane</location>
        <topology evidence="1">Multi-pass membrane protein</topology>
    </subcellularLocation>
</comment>
<dbReference type="InterPro" id="IPR017871">
    <property type="entry name" value="ABC_transporter-like_CS"/>
</dbReference>
<dbReference type="PANTHER" id="PTHR24221">
    <property type="entry name" value="ATP-BINDING CASSETTE SUB-FAMILY B"/>
    <property type="match status" value="1"/>
</dbReference>
<dbReference type="SUPFAM" id="SSF52540">
    <property type="entry name" value="P-loop containing nucleoside triphosphate hydrolases"/>
    <property type="match status" value="1"/>
</dbReference>
<dbReference type="InterPro" id="IPR039421">
    <property type="entry name" value="Type_1_exporter"/>
</dbReference>
<comment type="catalytic activity">
    <reaction evidence="13">
        <text>ATP + H2O + xenobioticSide 1 = ADP + phosphate + xenobioticSide 2.</text>
        <dbReference type="EC" id="7.6.2.2"/>
    </reaction>
</comment>
<dbReference type="InterPro" id="IPR003593">
    <property type="entry name" value="AAA+_ATPase"/>
</dbReference>
<evidence type="ECO:0000256" key="4">
    <source>
        <dbReference type="ARBA" id="ARBA00022448"/>
    </source>
</evidence>
<evidence type="ECO:0000256" key="12">
    <source>
        <dbReference type="ARBA" id="ARBA00023180"/>
    </source>
</evidence>
<dbReference type="RefSeq" id="XP_028153955.1">
    <property type="nucleotide sequence ID" value="XM_028298154.1"/>
</dbReference>
<dbReference type="GO" id="GO:0017085">
    <property type="term" value="P:response to insecticide"/>
    <property type="evidence" value="ECO:0007669"/>
    <property type="project" value="UniProtKB-ARBA"/>
</dbReference>
<accession>A0A6P7HDW7</accession>
<keyword evidence="4" id="KW-0813">Transport</keyword>
<dbReference type="Gene3D" id="3.40.50.300">
    <property type="entry name" value="P-loop containing nucleotide triphosphate hydrolases"/>
    <property type="match status" value="1"/>
</dbReference>
<evidence type="ECO:0000256" key="11">
    <source>
        <dbReference type="ARBA" id="ARBA00023136"/>
    </source>
</evidence>
<dbReference type="GO" id="GO:0016887">
    <property type="term" value="F:ATP hydrolysis activity"/>
    <property type="evidence" value="ECO:0007669"/>
    <property type="project" value="InterPro"/>
</dbReference>
<dbReference type="AlphaFoldDB" id="A0A6P7HDW7"/>
<keyword evidence="8" id="KW-0067">ATP-binding</keyword>
<protein>
    <recommendedName>
        <fullName evidence="3">ABC-type xenobiotic transporter</fullName>
        <ecNumber evidence="3">7.6.2.2</ecNumber>
    </recommendedName>
</protein>
<keyword evidence="6" id="KW-0677">Repeat</keyword>
<evidence type="ECO:0000259" key="14">
    <source>
        <dbReference type="PROSITE" id="PS50893"/>
    </source>
</evidence>
<evidence type="ECO:0000256" key="10">
    <source>
        <dbReference type="ARBA" id="ARBA00022989"/>
    </source>
</evidence>
<name>A0A6P7HDW7_DIAVI</name>
<gene>
    <name evidence="15" type="primary">LOC114347452</name>
</gene>
<keyword evidence="5" id="KW-0812">Transmembrane</keyword>
<keyword evidence="9" id="KW-1278">Translocase</keyword>
<evidence type="ECO:0000256" key="3">
    <source>
        <dbReference type="ARBA" id="ARBA00012191"/>
    </source>
</evidence>
<dbReference type="FunFam" id="3.40.50.300:FF:000479">
    <property type="entry name" value="Multidrug resistance protein 1A"/>
    <property type="match status" value="1"/>
</dbReference>
<evidence type="ECO:0000313" key="15">
    <source>
        <dbReference type="RefSeq" id="XP_028153955.1"/>
    </source>
</evidence>
<dbReference type="PROSITE" id="PS00211">
    <property type="entry name" value="ABC_TRANSPORTER_1"/>
    <property type="match status" value="1"/>
</dbReference>
<keyword evidence="7" id="KW-0547">Nucleotide-binding</keyword>